<feature type="compositionally biased region" description="Basic and acidic residues" evidence="1">
    <location>
        <begin position="197"/>
        <end position="217"/>
    </location>
</feature>
<keyword evidence="3" id="KW-1185">Reference proteome</keyword>
<gene>
    <name evidence="2" type="ORF">BDV96DRAFT_355098</name>
</gene>
<feature type="compositionally biased region" description="Acidic residues" evidence="1">
    <location>
        <begin position="181"/>
        <end position="190"/>
    </location>
</feature>
<protein>
    <submittedName>
        <fullName evidence="2">Uncharacterized protein</fullName>
    </submittedName>
</protein>
<organism evidence="2 3">
    <name type="scientific">Lophiotrema nucula</name>
    <dbReference type="NCBI Taxonomy" id="690887"/>
    <lineage>
        <taxon>Eukaryota</taxon>
        <taxon>Fungi</taxon>
        <taxon>Dikarya</taxon>
        <taxon>Ascomycota</taxon>
        <taxon>Pezizomycotina</taxon>
        <taxon>Dothideomycetes</taxon>
        <taxon>Pleosporomycetidae</taxon>
        <taxon>Pleosporales</taxon>
        <taxon>Lophiotremataceae</taxon>
        <taxon>Lophiotrema</taxon>
    </lineage>
</organism>
<reference evidence="2" key="1">
    <citation type="journal article" date="2020" name="Stud. Mycol.">
        <title>101 Dothideomycetes genomes: a test case for predicting lifestyles and emergence of pathogens.</title>
        <authorList>
            <person name="Haridas S."/>
            <person name="Albert R."/>
            <person name="Binder M."/>
            <person name="Bloem J."/>
            <person name="Labutti K."/>
            <person name="Salamov A."/>
            <person name="Andreopoulos B."/>
            <person name="Baker S."/>
            <person name="Barry K."/>
            <person name="Bills G."/>
            <person name="Bluhm B."/>
            <person name="Cannon C."/>
            <person name="Castanera R."/>
            <person name="Culley D."/>
            <person name="Daum C."/>
            <person name="Ezra D."/>
            <person name="Gonzalez J."/>
            <person name="Henrissat B."/>
            <person name="Kuo A."/>
            <person name="Liang C."/>
            <person name="Lipzen A."/>
            <person name="Lutzoni F."/>
            <person name="Magnuson J."/>
            <person name="Mondo S."/>
            <person name="Nolan M."/>
            <person name="Ohm R."/>
            <person name="Pangilinan J."/>
            <person name="Park H.-J."/>
            <person name="Ramirez L."/>
            <person name="Alfaro M."/>
            <person name="Sun H."/>
            <person name="Tritt A."/>
            <person name="Yoshinaga Y."/>
            <person name="Zwiers L.-H."/>
            <person name="Turgeon B."/>
            <person name="Goodwin S."/>
            <person name="Spatafora J."/>
            <person name="Crous P."/>
            <person name="Grigoriev I."/>
        </authorList>
    </citation>
    <scope>NUCLEOTIDE SEQUENCE</scope>
    <source>
        <strain evidence="2">CBS 627.86</strain>
    </source>
</reference>
<evidence type="ECO:0000256" key="1">
    <source>
        <dbReference type="SAM" id="MobiDB-lite"/>
    </source>
</evidence>
<evidence type="ECO:0000313" key="3">
    <source>
        <dbReference type="Proteomes" id="UP000799770"/>
    </source>
</evidence>
<dbReference type="Proteomes" id="UP000799770">
    <property type="component" value="Unassembled WGS sequence"/>
</dbReference>
<name>A0A6A5YHP1_9PLEO</name>
<sequence>MRPKFREPCILEISISNNQNIMSGEVARMYLRLYSMLICLKRIMILLHCWVINCALGKPTAAQAVSATFNDESRGRNSDQQIVVQALYPPSTTRLDMTSYKTAVQPDGPLLHNGLSDQGAFQAPTARMAHVSPTQPSPARKAPPSSYNTRSKSKPNARDILGYEDVDEEEISHHDQPESPIESENDDDCDSVIGATRTRDGGRKRSRDSERDTRDGHCKRNKMVVVFKLPIETLPGVREEHRDDVLQPDTPLGVEAYVGQPSTSGRRPDHRTSPTRSTSPTATVASDQQTTSFIDQQDHDPAGSPPAVSQVSEMELERVRFQLSQALQAINRSPHPDIHSFKILDALIGNNTRDLENAVREKLQGRYAVLRSAYTRWRTFHNRLGDFWSRIEFNGGTREEYKAYKSELSKPDRLRLDIFAAAQDLKDWQRKKKEDRQWMRVDTFDQELANFFFELFEDDNWSPEDLQIHLEGYNRELLSWFI</sequence>
<proteinExistence type="predicted"/>
<dbReference type="AlphaFoldDB" id="A0A6A5YHP1"/>
<dbReference type="EMBL" id="ML977370">
    <property type="protein sequence ID" value="KAF2105857.1"/>
    <property type="molecule type" value="Genomic_DNA"/>
</dbReference>
<feature type="region of interest" description="Disordered" evidence="1">
    <location>
        <begin position="125"/>
        <end position="217"/>
    </location>
</feature>
<evidence type="ECO:0000313" key="2">
    <source>
        <dbReference type="EMBL" id="KAF2105857.1"/>
    </source>
</evidence>
<feature type="region of interest" description="Disordered" evidence="1">
    <location>
        <begin position="239"/>
        <end position="288"/>
    </location>
</feature>
<accession>A0A6A5YHP1</accession>